<organism evidence="1 2">
    <name type="scientific">Nemania bipapillata</name>
    <dbReference type="NCBI Taxonomy" id="110536"/>
    <lineage>
        <taxon>Eukaryota</taxon>
        <taxon>Fungi</taxon>
        <taxon>Dikarya</taxon>
        <taxon>Ascomycota</taxon>
        <taxon>Pezizomycotina</taxon>
        <taxon>Sordariomycetes</taxon>
        <taxon>Xylariomycetidae</taxon>
        <taxon>Xylariales</taxon>
        <taxon>Xylariaceae</taxon>
        <taxon>Nemania</taxon>
    </lineage>
</organism>
<accession>A0ACC2IZU0</accession>
<name>A0ACC2IZU0_9PEZI</name>
<reference evidence="1" key="1">
    <citation type="submission" date="2022-11" db="EMBL/GenBank/DDBJ databases">
        <title>Genome Sequence of Nemania bipapillata.</title>
        <authorList>
            <person name="Buettner E."/>
        </authorList>
    </citation>
    <scope>NUCLEOTIDE SEQUENCE</scope>
    <source>
        <strain evidence="1">CP14</strain>
    </source>
</reference>
<evidence type="ECO:0000313" key="2">
    <source>
        <dbReference type="Proteomes" id="UP001153334"/>
    </source>
</evidence>
<dbReference type="Proteomes" id="UP001153334">
    <property type="component" value="Unassembled WGS sequence"/>
</dbReference>
<comment type="caution">
    <text evidence="1">The sequence shown here is derived from an EMBL/GenBank/DDBJ whole genome shotgun (WGS) entry which is preliminary data.</text>
</comment>
<dbReference type="EMBL" id="JAPESX010000560">
    <property type="protein sequence ID" value="KAJ8120708.1"/>
    <property type="molecule type" value="Genomic_DNA"/>
</dbReference>
<protein>
    <submittedName>
        <fullName evidence="1">Uncharacterized protein</fullName>
    </submittedName>
</protein>
<proteinExistence type="predicted"/>
<keyword evidence="2" id="KW-1185">Reference proteome</keyword>
<sequence>MADDSVYALNVPAETGMEEECDRLNFQHHFFDDVMHNELLPSHIASQLATNPAPRICEVATGTGIWLRDLSKTLPASAELVGLDFDITKFPKPEELPPNVKLDFGNTYEPFPEKFQNYFDVVNMRFFLFAVKRDGGVALAQHLLSLLRPGGWLIWTETSPFISAAVPPSEPWFEFRKAYYTFAAEMGLDTE</sequence>
<evidence type="ECO:0000313" key="1">
    <source>
        <dbReference type="EMBL" id="KAJ8120708.1"/>
    </source>
</evidence>
<gene>
    <name evidence="1" type="ORF">ONZ43_g2653</name>
</gene>